<reference evidence="1" key="1">
    <citation type="submission" date="2021-07" db="EMBL/GenBank/DDBJ databases">
        <title>Candidatus Kaistella beijingensis sp. nov. isolated from a municipal wastewater treatment plant is involved in sludge foaming.</title>
        <authorList>
            <person name="Song Y."/>
            <person name="Liu S.-J."/>
        </authorList>
    </citation>
    <scope>NUCLEOTIDE SEQUENCE</scope>
    <source>
        <strain evidence="1">DSM 43998</strain>
    </source>
</reference>
<gene>
    <name evidence="1" type="ORF">KV203_08590</name>
</gene>
<accession>A0ABX8SEG3</accession>
<sequence>MDIERIVVAGVVVAALTAPGLAPVVSMATPGDATCHAEANNPHESKGSPGWIVGKGGIFCTAAIDSVEVFAQLERKINGEWIVVGVPGRNGKLAGSIRNR</sequence>
<proteinExistence type="predicted"/>
<organism evidence="1 2">
    <name type="scientific">Skermania pinensis</name>
    <dbReference type="NCBI Taxonomy" id="39122"/>
    <lineage>
        <taxon>Bacteria</taxon>
        <taxon>Bacillati</taxon>
        <taxon>Actinomycetota</taxon>
        <taxon>Actinomycetes</taxon>
        <taxon>Mycobacteriales</taxon>
        <taxon>Gordoniaceae</taxon>
        <taxon>Skermania</taxon>
    </lineage>
</organism>
<dbReference type="EMBL" id="CP079105">
    <property type="protein sequence ID" value="QXQ15349.1"/>
    <property type="molecule type" value="Genomic_DNA"/>
</dbReference>
<evidence type="ECO:0008006" key="3">
    <source>
        <dbReference type="Google" id="ProtNLM"/>
    </source>
</evidence>
<dbReference type="RefSeq" id="WP_157079704.1">
    <property type="nucleotide sequence ID" value="NZ_CBCRUZ010000001.1"/>
</dbReference>
<keyword evidence="2" id="KW-1185">Reference proteome</keyword>
<name>A0ABX8SEG3_9ACTN</name>
<evidence type="ECO:0000313" key="2">
    <source>
        <dbReference type="Proteomes" id="UP000887023"/>
    </source>
</evidence>
<evidence type="ECO:0000313" key="1">
    <source>
        <dbReference type="EMBL" id="QXQ15349.1"/>
    </source>
</evidence>
<dbReference type="Proteomes" id="UP000887023">
    <property type="component" value="Chromosome"/>
</dbReference>
<protein>
    <recommendedName>
        <fullName evidence="3">Secreted protein</fullName>
    </recommendedName>
</protein>